<keyword evidence="7 8" id="KW-0624">Polysaccharide degradation</keyword>
<keyword evidence="5 8" id="KW-0119">Carbohydrate metabolism</keyword>
<accession>A0A175JIV5</accession>
<organism evidence="9 10">
    <name type="scientific">Entamoeba histolytica</name>
    <dbReference type="NCBI Taxonomy" id="5759"/>
    <lineage>
        <taxon>Eukaryota</taxon>
        <taxon>Amoebozoa</taxon>
        <taxon>Evosea</taxon>
        <taxon>Archamoebae</taxon>
        <taxon>Mastigamoebida</taxon>
        <taxon>Entamoebidae</taxon>
        <taxon>Entamoeba</taxon>
    </lineage>
</organism>
<dbReference type="VEuPathDB" id="AmoebaDB:EHI7A_020710"/>
<sequence>MIFYFLTFIFGCSAVDVNGMLELDIISSTGFKNKALLQSQLMKVKQAGFTGVMGDVWWGLVETSPKNYNFKYYLELVEMIKNVGLKYQPVMSFHKCGGNVGDTCNIPIPKWAIDAVKKLDGFFKDSHGNVNDEYINFALDNVAVEGGRTPIDFYYDFMNAFSTEFKSYISDGVIDEIQIGVGPSGEIRYPSYCAANGWQYPGIGEFQVSDSNSLSLLQHAAEAKSHSEWAHIPTDAGVYNSKPSDTSFFDDNKPNNYASDYGKFFLEFYTQLMLNHTDRVIIAARKAFGTSLPLAAKVSGVHWWYGSSSHAAEATAGYYQVNGYSTYSKINDILGKHGARFTFTCLEMANPTDLKADPKSRPEDLVTEVFGVVTKCDKRGENALDMMGNSNEFWVDEGALSRTINQVASKKLNGFTFLRLHESVLSSSKLYQKLQDFVSQLNSI</sequence>
<evidence type="ECO:0000256" key="1">
    <source>
        <dbReference type="ARBA" id="ARBA00000546"/>
    </source>
</evidence>
<dbReference type="VEuPathDB" id="AmoebaDB:EHI8A_017110"/>
<keyword evidence="4 8" id="KW-0378">Hydrolase</keyword>
<evidence type="ECO:0000256" key="3">
    <source>
        <dbReference type="ARBA" id="ARBA00012594"/>
    </source>
</evidence>
<dbReference type="VEuPathDB" id="AmoebaDB:KM1_047520"/>
<dbReference type="PANTHER" id="PTHR31352:SF1">
    <property type="entry name" value="BETA-AMYLASE 3, CHLOROPLASTIC"/>
    <property type="match status" value="1"/>
</dbReference>
<comment type="similarity">
    <text evidence="2 8">Belongs to the glycosyl hydrolase 14 family.</text>
</comment>
<comment type="caution">
    <text evidence="9">The sequence shown here is derived from an EMBL/GenBank/DDBJ whole genome shotgun (WGS) entry which is preliminary data.</text>
</comment>
<gene>
    <name evidence="9" type="ORF">CL6EHI_098200</name>
</gene>
<keyword evidence="6 8" id="KW-0326">Glycosidase</keyword>
<dbReference type="Proteomes" id="UP000078387">
    <property type="component" value="Unassembled WGS sequence"/>
</dbReference>
<evidence type="ECO:0000313" key="9">
    <source>
        <dbReference type="EMBL" id="GAT93374.1"/>
    </source>
</evidence>
<evidence type="ECO:0000256" key="2">
    <source>
        <dbReference type="ARBA" id="ARBA00005652"/>
    </source>
</evidence>
<dbReference type="EMBL" id="BDEQ01000001">
    <property type="protein sequence ID" value="GAT93374.1"/>
    <property type="molecule type" value="Genomic_DNA"/>
</dbReference>
<evidence type="ECO:0000313" key="10">
    <source>
        <dbReference type="Proteomes" id="UP000078387"/>
    </source>
</evidence>
<dbReference type="Gene3D" id="3.20.20.80">
    <property type="entry name" value="Glycosidases"/>
    <property type="match status" value="1"/>
</dbReference>
<reference evidence="9 10" key="1">
    <citation type="submission" date="2016-05" db="EMBL/GenBank/DDBJ databases">
        <title>First whole genome sequencing of Entamoeba histolytica HM1:IMSS-clone-6.</title>
        <authorList>
            <person name="Mukherjee Avik.K."/>
            <person name="Izumyama S."/>
            <person name="Nakada-Tsukui K."/>
            <person name="Nozaki T."/>
        </authorList>
    </citation>
    <scope>NUCLEOTIDE SEQUENCE [LARGE SCALE GENOMIC DNA]</scope>
    <source>
        <strain evidence="9 10">HM1:IMSS clone 6</strain>
    </source>
</reference>
<evidence type="ECO:0000256" key="4">
    <source>
        <dbReference type="ARBA" id="ARBA00022801"/>
    </source>
</evidence>
<dbReference type="VEuPathDB" id="AmoebaDB:EHI_098200"/>
<comment type="catalytic activity">
    <reaction evidence="1 8">
        <text>Hydrolysis of (1-&gt;4)-alpha-D-glucosidic linkages in polysaccharides so as to remove successive maltose units from the non-reducing ends of the chains.</text>
        <dbReference type="EC" id="3.2.1.2"/>
    </reaction>
</comment>
<dbReference type="PANTHER" id="PTHR31352">
    <property type="entry name" value="BETA-AMYLASE 1, CHLOROPLASTIC"/>
    <property type="match status" value="1"/>
</dbReference>
<dbReference type="InterPro" id="IPR017853">
    <property type="entry name" value="GH"/>
</dbReference>
<evidence type="ECO:0000256" key="5">
    <source>
        <dbReference type="ARBA" id="ARBA00023277"/>
    </source>
</evidence>
<dbReference type="SUPFAM" id="SSF51445">
    <property type="entry name" value="(Trans)glycosidases"/>
    <property type="match status" value="1"/>
</dbReference>
<dbReference type="AlphaFoldDB" id="A0A175JIV5"/>
<dbReference type="InterPro" id="IPR001554">
    <property type="entry name" value="Glyco_hydro_14"/>
</dbReference>
<proteinExistence type="inferred from homology"/>
<evidence type="ECO:0000256" key="8">
    <source>
        <dbReference type="RuleBase" id="RU000509"/>
    </source>
</evidence>
<name>A0A175JIV5_ENTHI</name>
<dbReference type="GO" id="GO:0016161">
    <property type="term" value="F:beta-amylase activity"/>
    <property type="evidence" value="ECO:0007669"/>
    <property type="project" value="UniProtKB-EC"/>
</dbReference>
<evidence type="ECO:0000256" key="6">
    <source>
        <dbReference type="ARBA" id="ARBA00023295"/>
    </source>
</evidence>
<dbReference type="PROSITE" id="PS00679">
    <property type="entry name" value="BETA_AMYLASE_2"/>
    <property type="match status" value="1"/>
</dbReference>
<dbReference type="Pfam" id="PF01373">
    <property type="entry name" value="Glyco_hydro_14"/>
    <property type="match status" value="1"/>
</dbReference>
<evidence type="ECO:0000256" key="7">
    <source>
        <dbReference type="ARBA" id="ARBA00023326"/>
    </source>
</evidence>
<dbReference type="PRINTS" id="PR00750">
    <property type="entry name" value="BETAAMYLASE"/>
</dbReference>
<dbReference type="eggNOG" id="ENOG502QTBX">
    <property type="taxonomic scope" value="Eukaryota"/>
</dbReference>
<dbReference type="EC" id="3.2.1.2" evidence="3 8"/>
<dbReference type="GO" id="GO:0000272">
    <property type="term" value="P:polysaccharide catabolic process"/>
    <property type="evidence" value="ECO:0007669"/>
    <property type="project" value="UniProtKB-KW"/>
</dbReference>
<protein>
    <recommendedName>
        <fullName evidence="3 8">Beta-amylase</fullName>
        <ecNumber evidence="3 8">3.2.1.2</ecNumber>
    </recommendedName>
</protein>
<dbReference type="VEuPathDB" id="AmoebaDB:EHI5A_039000"/>
<dbReference type="PROSITE" id="PS00506">
    <property type="entry name" value="BETA_AMYLASE_1"/>
    <property type="match status" value="1"/>
</dbReference>
<dbReference type="InterPro" id="IPR018238">
    <property type="entry name" value="Glyco_hydro_14_CS"/>
</dbReference>